<evidence type="ECO:0000313" key="2">
    <source>
        <dbReference type="EMBL" id="MFL9888242.1"/>
    </source>
</evidence>
<protein>
    <submittedName>
        <fullName evidence="2">Helix-turn-helix domain-containing protein</fullName>
    </submittedName>
</protein>
<dbReference type="RefSeq" id="WP_408334307.1">
    <property type="nucleotide sequence ID" value="NZ_JAQQFH010000043.1"/>
</dbReference>
<keyword evidence="3" id="KW-1185">Reference proteome</keyword>
<accession>A0ABW8ZZ98</accession>
<feature type="domain" description="Helix-turn-helix" evidence="1">
    <location>
        <begin position="1"/>
        <end position="50"/>
    </location>
</feature>
<dbReference type="Pfam" id="PF12728">
    <property type="entry name" value="HTH_17"/>
    <property type="match status" value="1"/>
</dbReference>
<dbReference type="InterPro" id="IPR041657">
    <property type="entry name" value="HTH_17"/>
</dbReference>
<name>A0ABW8ZZ98_9BURK</name>
<comment type="caution">
    <text evidence="2">The sequence shown here is derived from an EMBL/GenBank/DDBJ whole genome shotgun (WGS) entry which is preliminary data.</text>
</comment>
<evidence type="ECO:0000313" key="3">
    <source>
        <dbReference type="Proteomes" id="UP001629249"/>
    </source>
</evidence>
<reference evidence="2 3" key="1">
    <citation type="journal article" date="2024" name="Chem. Sci.">
        <title>Discovery of megapolipeptins by genome mining of a Burkholderiales bacteria collection.</title>
        <authorList>
            <person name="Paulo B.S."/>
            <person name="Recchia M.J.J."/>
            <person name="Lee S."/>
            <person name="Fergusson C.H."/>
            <person name="Romanowski S.B."/>
            <person name="Hernandez A."/>
            <person name="Krull N."/>
            <person name="Liu D.Y."/>
            <person name="Cavanagh H."/>
            <person name="Bos A."/>
            <person name="Gray C.A."/>
            <person name="Murphy B.T."/>
            <person name="Linington R.G."/>
            <person name="Eustaquio A.S."/>
        </authorList>
    </citation>
    <scope>NUCLEOTIDE SEQUENCE [LARGE SCALE GENOMIC DNA]</scope>
    <source>
        <strain evidence="2 3">RL16-012-BIC-B</strain>
    </source>
</reference>
<evidence type="ECO:0000259" key="1">
    <source>
        <dbReference type="Pfam" id="PF12728"/>
    </source>
</evidence>
<sequence length="70" mass="7910">MNVEEVARYLFVSRTHVKQLIERGDLTGASNDSGQYLVDDASVEQYRARRELAAKAYFDSQDESNDPLGI</sequence>
<organism evidence="2 3">
    <name type="scientific">Paraburkholderia agricolaris</name>
    <dbReference type="NCBI Taxonomy" id="2152888"/>
    <lineage>
        <taxon>Bacteria</taxon>
        <taxon>Pseudomonadati</taxon>
        <taxon>Pseudomonadota</taxon>
        <taxon>Betaproteobacteria</taxon>
        <taxon>Burkholderiales</taxon>
        <taxon>Burkholderiaceae</taxon>
        <taxon>Paraburkholderia</taxon>
    </lineage>
</organism>
<dbReference type="EMBL" id="JAQQFN010000037">
    <property type="protein sequence ID" value="MFL9888242.1"/>
    <property type="molecule type" value="Genomic_DNA"/>
</dbReference>
<gene>
    <name evidence="2" type="ORF">PQR66_34825</name>
</gene>
<proteinExistence type="predicted"/>
<dbReference type="Proteomes" id="UP001629249">
    <property type="component" value="Unassembled WGS sequence"/>
</dbReference>